<organism evidence="1 2">
    <name type="scientific">Mycolicibacterium doricum</name>
    <dbReference type="NCBI Taxonomy" id="126673"/>
    <lineage>
        <taxon>Bacteria</taxon>
        <taxon>Bacillati</taxon>
        <taxon>Actinomycetota</taxon>
        <taxon>Actinomycetes</taxon>
        <taxon>Mycobacteriales</taxon>
        <taxon>Mycobacteriaceae</taxon>
        <taxon>Mycolicibacterium</taxon>
    </lineage>
</organism>
<sequence length="114" mass="11941">MPILENRPDCIHFGAAGHVLGTRHTLARGVHRIRPEPAAAGMADPPAHDPVAQQVTGVLLDAEGDHEKVAADLAVDAAGRGTRLPAWLAQWALQRPPADTVDVGRSLTPPSSNA</sequence>
<dbReference type="EMBL" id="AP022605">
    <property type="protein sequence ID" value="BBZ06745.1"/>
    <property type="molecule type" value="Genomic_DNA"/>
</dbReference>
<protein>
    <submittedName>
        <fullName evidence="1">Uncharacterized protein</fullName>
    </submittedName>
</protein>
<evidence type="ECO:0000313" key="1">
    <source>
        <dbReference type="EMBL" id="BBZ06745.1"/>
    </source>
</evidence>
<reference evidence="1 2" key="1">
    <citation type="journal article" date="2019" name="Emerg. Microbes Infect.">
        <title>Comprehensive subspecies identification of 175 nontuberculous mycobacteria species based on 7547 genomic profiles.</title>
        <authorList>
            <person name="Matsumoto Y."/>
            <person name="Kinjo T."/>
            <person name="Motooka D."/>
            <person name="Nabeya D."/>
            <person name="Jung N."/>
            <person name="Uechi K."/>
            <person name="Horii T."/>
            <person name="Iida T."/>
            <person name="Fujita J."/>
            <person name="Nakamura S."/>
        </authorList>
    </citation>
    <scope>NUCLEOTIDE SEQUENCE [LARGE SCALE GENOMIC DNA]</scope>
    <source>
        <strain evidence="1 2">JCM 12405</strain>
    </source>
</reference>
<evidence type="ECO:0000313" key="2">
    <source>
        <dbReference type="Proteomes" id="UP000467201"/>
    </source>
</evidence>
<proteinExistence type="predicted"/>
<dbReference type="KEGG" id="mdr:MDOR_09140"/>
<gene>
    <name evidence="1" type="ORF">MDOR_09140</name>
</gene>
<accession>A0A7I7VQV0</accession>
<dbReference type="AlphaFoldDB" id="A0A7I7VQV0"/>
<dbReference type="Proteomes" id="UP000467201">
    <property type="component" value="Chromosome"/>
</dbReference>
<name>A0A7I7VQV0_9MYCO</name>